<feature type="compositionally biased region" description="Basic and acidic residues" evidence="1">
    <location>
        <begin position="278"/>
        <end position="304"/>
    </location>
</feature>
<dbReference type="EMBL" id="QXFU01001192">
    <property type="protein sequence ID" value="KAE9008205.1"/>
    <property type="molecule type" value="Genomic_DNA"/>
</dbReference>
<evidence type="ECO:0000313" key="2">
    <source>
        <dbReference type="EMBL" id="KAE9008205.1"/>
    </source>
</evidence>
<dbReference type="Proteomes" id="UP000429607">
    <property type="component" value="Unassembled WGS sequence"/>
</dbReference>
<feature type="compositionally biased region" description="Basic residues" evidence="1">
    <location>
        <begin position="188"/>
        <end position="197"/>
    </location>
</feature>
<reference evidence="4 5" key="1">
    <citation type="submission" date="2018-09" db="EMBL/GenBank/DDBJ databases">
        <title>Genomic investigation of the strawberry pathogen Phytophthora fragariae indicates pathogenicity is determined by transcriptional variation in three key races.</title>
        <authorList>
            <person name="Adams T.M."/>
            <person name="Armitage A.D."/>
            <person name="Sobczyk M.K."/>
            <person name="Bates H.J."/>
            <person name="Dunwell J.M."/>
            <person name="Nellist C.F."/>
            <person name="Harrison R.J."/>
        </authorList>
    </citation>
    <scope>NUCLEOTIDE SEQUENCE [LARGE SCALE GENOMIC DNA]</scope>
    <source>
        <strain evidence="3 4">SCRP249</strain>
        <strain evidence="2 5">SCRP324</strain>
    </source>
</reference>
<feature type="compositionally biased region" description="Basic residues" evidence="1">
    <location>
        <begin position="266"/>
        <end position="277"/>
    </location>
</feature>
<dbReference type="EMBL" id="QXFV01001081">
    <property type="protein sequence ID" value="KAE9015817.1"/>
    <property type="molecule type" value="Genomic_DNA"/>
</dbReference>
<sequence>MHAITSALYQLTSMVASLQSSAVETRNETMNEMRNETRNEMMNDERGDEAAPTGPVDAQGDDESVAAPTREATADGQPFPARTTPTDTAPADPEVTLNAGVTMTGGANGGDLQTITTVLRGLTGQLVDLREAVSSAVTVERAPTMHPAATAAATTTMPPAQATTTGDYDGHERRGRNQREAEGGGRQITHHGRRRGSGRTERRRTTGAGPEPSDNSSSSSDDSSGGDRRPRSGRRRTDSRSESESSSSEAPSSDDDDDGDGDGGGRRRHRRHGRRGRQRECERRRTQDGQRPERLSRRKSVKDLELPMFTPSPKVSVSTRIDRVDLALQGAVGSGRGRWSVKSLYFILGNKLMGNAAKWWVDIDHRLPETKRTWTNLKKALLRRYGEKLDKSAAEWRVSMRRMMPGETHADFAAGLRDVVGRNKVSERGLLAQFYRCLDKTTKKLVKQSPKPRTLEEAVDKATEIDDPMDNVAQGMINIGQAWATAPSRYVIPMSGTTGESNVIPGISGPLPTEMMGGAGGEAMLRSDVEHVALFTNPQCLLGDLGSAGGARVEWEVLV</sequence>
<proteinExistence type="predicted"/>
<dbReference type="AlphaFoldDB" id="A0A6A3LD79"/>
<feature type="compositionally biased region" description="Low complexity" evidence="1">
    <location>
        <begin position="80"/>
        <end position="93"/>
    </location>
</feature>
<dbReference type="OrthoDB" id="125199at2759"/>
<feature type="region of interest" description="Disordered" evidence="1">
    <location>
        <begin position="140"/>
        <end position="304"/>
    </location>
</feature>
<accession>A0A6A3LD79</accession>
<feature type="compositionally biased region" description="Low complexity" evidence="1">
    <location>
        <begin position="206"/>
        <end position="223"/>
    </location>
</feature>
<feature type="compositionally biased region" description="Acidic residues" evidence="1">
    <location>
        <begin position="252"/>
        <end position="261"/>
    </location>
</feature>
<name>A0A6A3LD79_9STRA</name>
<comment type="caution">
    <text evidence="3">The sequence shown here is derived from an EMBL/GenBank/DDBJ whole genome shotgun (WGS) entry which is preliminary data.</text>
</comment>
<organism evidence="3 4">
    <name type="scientific">Phytophthora rubi</name>
    <dbReference type="NCBI Taxonomy" id="129364"/>
    <lineage>
        <taxon>Eukaryota</taxon>
        <taxon>Sar</taxon>
        <taxon>Stramenopiles</taxon>
        <taxon>Oomycota</taxon>
        <taxon>Peronosporomycetes</taxon>
        <taxon>Peronosporales</taxon>
        <taxon>Peronosporaceae</taxon>
        <taxon>Phytophthora</taxon>
    </lineage>
</organism>
<feature type="compositionally biased region" description="Basic and acidic residues" evidence="1">
    <location>
        <begin position="168"/>
        <end position="183"/>
    </location>
</feature>
<evidence type="ECO:0000313" key="4">
    <source>
        <dbReference type="Proteomes" id="UP000429607"/>
    </source>
</evidence>
<evidence type="ECO:0000313" key="5">
    <source>
        <dbReference type="Proteomes" id="UP000435112"/>
    </source>
</evidence>
<dbReference type="Proteomes" id="UP000435112">
    <property type="component" value="Unassembled WGS sequence"/>
</dbReference>
<gene>
    <name evidence="3" type="ORF">PR001_g14809</name>
    <name evidence="2" type="ORF">PR002_g15977</name>
</gene>
<feature type="region of interest" description="Disordered" evidence="1">
    <location>
        <begin position="44"/>
        <end position="93"/>
    </location>
</feature>
<evidence type="ECO:0000256" key="1">
    <source>
        <dbReference type="SAM" id="MobiDB-lite"/>
    </source>
</evidence>
<feature type="compositionally biased region" description="Basic and acidic residues" evidence="1">
    <location>
        <begin position="225"/>
        <end position="243"/>
    </location>
</feature>
<feature type="compositionally biased region" description="Low complexity" evidence="1">
    <location>
        <begin position="142"/>
        <end position="165"/>
    </location>
</feature>
<evidence type="ECO:0000313" key="3">
    <source>
        <dbReference type="EMBL" id="KAE9015817.1"/>
    </source>
</evidence>
<protein>
    <recommendedName>
        <fullName evidence="6">Retrotransposon gag domain-containing protein</fullName>
    </recommendedName>
</protein>
<evidence type="ECO:0008006" key="6">
    <source>
        <dbReference type="Google" id="ProtNLM"/>
    </source>
</evidence>